<dbReference type="NCBIfam" id="TIGR00207">
    <property type="entry name" value="fliG"/>
    <property type="match status" value="1"/>
</dbReference>
<feature type="domain" description="Flagellar motor switch protein FliG middle" evidence="11">
    <location>
        <begin position="118"/>
        <end position="189"/>
    </location>
</feature>
<dbReference type="PANTHER" id="PTHR30534">
    <property type="entry name" value="FLAGELLAR MOTOR SWITCH PROTEIN FLIG"/>
    <property type="match status" value="1"/>
</dbReference>
<comment type="subcellular location">
    <subcellularLocation>
        <location evidence="1">Bacterial flagellum basal body</location>
    </subcellularLocation>
    <subcellularLocation>
        <location evidence="2">Cell membrane</location>
        <topology evidence="2">Peripheral membrane protein</topology>
        <orientation evidence="2">Cytoplasmic side</orientation>
    </subcellularLocation>
</comment>
<dbReference type="GO" id="GO:0006935">
    <property type="term" value="P:chemotaxis"/>
    <property type="evidence" value="ECO:0007669"/>
    <property type="project" value="UniProtKB-KW"/>
</dbReference>
<dbReference type="Gene3D" id="1.10.220.30">
    <property type="match status" value="3"/>
</dbReference>
<name>A0A1F7WYH4_9BACT</name>
<evidence type="ECO:0000256" key="4">
    <source>
        <dbReference type="ARBA" id="ARBA00021870"/>
    </source>
</evidence>
<keyword evidence="7" id="KW-0283">Flagellar rotation</keyword>
<organism evidence="13 14">
    <name type="scientific">Candidatus Wallbacteria bacterium GWC2_49_35</name>
    <dbReference type="NCBI Taxonomy" id="1817813"/>
    <lineage>
        <taxon>Bacteria</taxon>
        <taxon>Candidatus Walliibacteriota</taxon>
    </lineage>
</organism>
<dbReference type="InterPro" id="IPR032779">
    <property type="entry name" value="FliG_M"/>
</dbReference>
<keyword evidence="13" id="KW-0966">Cell projection</keyword>
<dbReference type="GO" id="GO:0071973">
    <property type="term" value="P:bacterial-type flagellum-dependent cell motility"/>
    <property type="evidence" value="ECO:0007669"/>
    <property type="project" value="InterPro"/>
</dbReference>
<dbReference type="PRINTS" id="PR00954">
    <property type="entry name" value="FLGMOTORFLIG"/>
</dbReference>
<dbReference type="InterPro" id="IPR028263">
    <property type="entry name" value="FliG_N"/>
</dbReference>
<dbReference type="InterPro" id="IPR000090">
    <property type="entry name" value="Flg_Motor_Flig"/>
</dbReference>
<keyword evidence="8" id="KW-0472">Membrane</keyword>
<dbReference type="Proteomes" id="UP000178735">
    <property type="component" value="Unassembled WGS sequence"/>
</dbReference>
<keyword evidence="5" id="KW-1003">Cell membrane</keyword>
<dbReference type="InterPro" id="IPR011002">
    <property type="entry name" value="FliG_a-hlx"/>
</dbReference>
<dbReference type="InterPro" id="IPR023087">
    <property type="entry name" value="Flg_Motor_Flig_C"/>
</dbReference>
<sequence length="337" mass="37330">MGEKSKLLTGRQKAAVLALFLGPEFSGKLLQGLPEDQIDSITLEISRLQNVDKDVVDDIVSEFFEMIRANQFVATGGIRAAEEILNAALGDARAKEALSRLTSSQYVRPFSTARTADPVQLFNLIQNEHPQTIAMIMGYLQADKASAILKLLSPEIQPEVIKRIAQMERTSPETVREVESILEKKLSLVIDEGSATVGGIDTAVAILNLVDRSTEKQIVETLETMATELAEEIKKKMFLFEDVILIDDRGIQRIIREIEIKDLALALKGSTDEVKEKFMKNMSKRAGQMLAEDIDLLGPVRLRDVEDAQQKVVNAIRRLEDSGEIVITRGGAEETIV</sequence>
<evidence type="ECO:0000313" key="13">
    <source>
        <dbReference type="EMBL" id="OGM07892.1"/>
    </source>
</evidence>
<dbReference type="AlphaFoldDB" id="A0A1F7WYH4"/>
<comment type="similarity">
    <text evidence="3">Belongs to the FliG family.</text>
</comment>
<dbReference type="FunFam" id="1.10.220.30:FF:000001">
    <property type="entry name" value="Flagellar motor switch protein FliG"/>
    <property type="match status" value="1"/>
</dbReference>
<keyword evidence="13" id="KW-0969">Cilium</keyword>
<reference evidence="13 14" key="1">
    <citation type="journal article" date="2016" name="Nat. Commun.">
        <title>Thousands of microbial genomes shed light on interconnected biogeochemical processes in an aquifer system.</title>
        <authorList>
            <person name="Anantharaman K."/>
            <person name="Brown C.T."/>
            <person name="Hug L.A."/>
            <person name="Sharon I."/>
            <person name="Castelle C.J."/>
            <person name="Probst A.J."/>
            <person name="Thomas B.C."/>
            <person name="Singh A."/>
            <person name="Wilkins M.J."/>
            <person name="Karaoz U."/>
            <person name="Brodie E.L."/>
            <person name="Williams K.H."/>
            <person name="Hubbard S.S."/>
            <person name="Banfield J.F."/>
        </authorList>
    </citation>
    <scope>NUCLEOTIDE SEQUENCE [LARGE SCALE GENOMIC DNA]</scope>
</reference>
<dbReference type="Pfam" id="PF01706">
    <property type="entry name" value="FliG_C"/>
    <property type="match status" value="1"/>
</dbReference>
<evidence type="ECO:0000256" key="3">
    <source>
        <dbReference type="ARBA" id="ARBA00010299"/>
    </source>
</evidence>
<evidence type="ECO:0000256" key="6">
    <source>
        <dbReference type="ARBA" id="ARBA00022500"/>
    </source>
</evidence>
<dbReference type="PANTHER" id="PTHR30534:SF0">
    <property type="entry name" value="FLAGELLAR MOTOR SWITCH PROTEIN FLIG"/>
    <property type="match status" value="1"/>
</dbReference>
<dbReference type="STRING" id="1817813.A2008_11805"/>
<evidence type="ECO:0000256" key="5">
    <source>
        <dbReference type="ARBA" id="ARBA00022475"/>
    </source>
</evidence>
<feature type="domain" description="Flagellar motor switch protein FliG N-terminal" evidence="12">
    <location>
        <begin position="8"/>
        <end position="110"/>
    </location>
</feature>
<dbReference type="EMBL" id="MGFH01000035">
    <property type="protein sequence ID" value="OGM07892.1"/>
    <property type="molecule type" value="Genomic_DNA"/>
</dbReference>
<evidence type="ECO:0000256" key="8">
    <source>
        <dbReference type="ARBA" id="ARBA00023136"/>
    </source>
</evidence>
<evidence type="ECO:0000256" key="9">
    <source>
        <dbReference type="ARBA" id="ARBA00023143"/>
    </source>
</evidence>
<evidence type="ECO:0000256" key="2">
    <source>
        <dbReference type="ARBA" id="ARBA00004413"/>
    </source>
</evidence>
<gene>
    <name evidence="13" type="ORF">A2008_11805</name>
</gene>
<keyword evidence="6" id="KW-0145">Chemotaxis</keyword>
<dbReference type="PIRSF" id="PIRSF003161">
    <property type="entry name" value="FliG"/>
    <property type="match status" value="1"/>
</dbReference>
<protein>
    <recommendedName>
        <fullName evidence="4">Flagellar motor switch protein FliG</fullName>
    </recommendedName>
</protein>
<comment type="caution">
    <text evidence="13">The sequence shown here is derived from an EMBL/GenBank/DDBJ whole genome shotgun (WGS) entry which is preliminary data.</text>
</comment>
<evidence type="ECO:0000256" key="7">
    <source>
        <dbReference type="ARBA" id="ARBA00022779"/>
    </source>
</evidence>
<dbReference type="GO" id="GO:0005886">
    <property type="term" value="C:plasma membrane"/>
    <property type="evidence" value="ECO:0007669"/>
    <property type="project" value="UniProtKB-SubCell"/>
</dbReference>
<dbReference type="Pfam" id="PF14842">
    <property type="entry name" value="FliG_N"/>
    <property type="match status" value="1"/>
</dbReference>
<evidence type="ECO:0000259" key="12">
    <source>
        <dbReference type="Pfam" id="PF14842"/>
    </source>
</evidence>
<dbReference type="Pfam" id="PF14841">
    <property type="entry name" value="FliG_M"/>
    <property type="match status" value="1"/>
</dbReference>
<dbReference type="GO" id="GO:0009425">
    <property type="term" value="C:bacterial-type flagellum basal body"/>
    <property type="evidence" value="ECO:0007669"/>
    <property type="project" value="UniProtKB-SubCell"/>
</dbReference>
<accession>A0A1F7WYH4</accession>
<evidence type="ECO:0000313" key="14">
    <source>
        <dbReference type="Proteomes" id="UP000178735"/>
    </source>
</evidence>
<feature type="domain" description="Flagellar motor switch protein FliG C-terminal" evidence="10">
    <location>
        <begin position="220"/>
        <end position="327"/>
    </location>
</feature>
<dbReference type="SUPFAM" id="SSF48029">
    <property type="entry name" value="FliG"/>
    <property type="match status" value="2"/>
</dbReference>
<evidence type="ECO:0000259" key="11">
    <source>
        <dbReference type="Pfam" id="PF14841"/>
    </source>
</evidence>
<evidence type="ECO:0000256" key="1">
    <source>
        <dbReference type="ARBA" id="ARBA00004117"/>
    </source>
</evidence>
<keyword evidence="9" id="KW-0975">Bacterial flagellum</keyword>
<keyword evidence="13" id="KW-0282">Flagellum</keyword>
<proteinExistence type="inferred from homology"/>
<dbReference type="GO" id="GO:0003774">
    <property type="term" value="F:cytoskeletal motor activity"/>
    <property type="evidence" value="ECO:0007669"/>
    <property type="project" value="InterPro"/>
</dbReference>
<evidence type="ECO:0000259" key="10">
    <source>
        <dbReference type="Pfam" id="PF01706"/>
    </source>
</evidence>